<dbReference type="InterPro" id="IPR010817">
    <property type="entry name" value="HemY_N"/>
</dbReference>
<dbReference type="AlphaFoldDB" id="A0A239FZH4"/>
<comment type="pathway">
    <text evidence="3">Porphyrin-containing compound metabolism; protoheme biosynthesis.</text>
</comment>
<dbReference type="InterPro" id="IPR011990">
    <property type="entry name" value="TPR-like_helical_dom_sf"/>
</dbReference>
<organism evidence="14 15">
    <name type="scientific">Pseudomonas segetis</name>
    <dbReference type="NCBI Taxonomy" id="298908"/>
    <lineage>
        <taxon>Bacteria</taxon>
        <taxon>Pseudomonadati</taxon>
        <taxon>Pseudomonadota</taxon>
        <taxon>Gammaproteobacteria</taxon>
        <taxon>Pseudomonadales</taxon>
        <taxon>Pseudomonadaceae</taxon>
        <taxon>Pseudomonas</taxon>
    </lineage>
</organism>
<feature type="transmembrane region" description="Helical" evidence="12">
    <location>
        <begin position="44"/>
        <end position="65"/>
    </location>
</feature>
<evidence type="ECO:0000256" key="2">
    <source>
        <dbReference type="ARBA" id="ARBA00004429"/>
    </source>
</evidence>
<dbReference type="Gene3D" id="1.25.40.10">
    <property type="entry name" value="Tetratricopeptide repeat domain"/>
    <property type="match status" value="2"/>
</dbReference>
<evidence type="ECO:0000256" key="1">
    <source>
        <dbReference type="ARBA" id="ARBA00002962"/>
    </source>
</evidence>
<keyword evidence="7" id="KW-0677">Repeat</keyword>
<keyword evidence="9 12" id="KW-1133">Transmembrane helix</keyword>
<keyword evidence="11" id="KW-0627">Porphyrin biosynthesis</keyword>
<dbReference type="Proteomes" id="UP000242915">
    <property type="component" value="Unassembled WGS sequence"/>
</dbReference>
<name>A0A239FZH4_9PSED</name>
<dbReference type="GO" id="GO:0006779">
    <property type="term" value="P:porphyrin-containing compound biosynthetic process"/>
    <property type="evidence" value="ECO:0007669"/>
    <property type="project" value="UniProtKB-KW"/>
</dbReference>
<dbReference type="PANTHER" id="PTHR45586">
    <property type="entry name" value="TPR REPEAT-CONTAINING PROTEIN PA4667"/>
    <property type="match status" value="1"/>
</dbReference>
<sequence length="415" mass="46716">MKRASLLIFILLVAGGLALLGYSIAEHKGYVLLAYKSFRYESSLWIFLALIVALWLIVYLLRLLLRLLVTSGRLVNPWSRLHRNRRVRLASEQGFVDLVEGRWSAALRHLRKAAEAEPLPLMYYLGAARAAHELGQKEECDTLLERALERQPQAELAVALSHAEFQQGRGEFEAALETLQVMHERHPNNQQVLKQLQQLYVRNQDWSALLGILSSVRKEKMLGSDALAELELKAWRGRLAAAATPGEGGHEAAQANLNNAWKQLSSAQQQEPMLVATYAEQLRQLGNEDEAEAMLRAALKRSYDSRLVRLYGLLRGSDGARQLQTAESWLKDHPTDADLLLTLGRICRHNQLWGKAKEYFEASLRFQRHPETCAELARLLAQLGDTERSNQLFQEGLGLLDQRFSALPATAAASN</sequence>
<dbReference type="SUPFAM" id="SSF48452">
    <property type="entry name" value="TPR-like"/>
    <property type="match status" value="1"/>
</dbReference>
<evidence type="ECO:0000256" key="7">
    <source>
        <dbReference type="ARBA" id="ARBA00022737"/>
    </source>
</evidence>
<reference evidence="15" key="1">
    <citation type="submission" date="2017-06" db="EMBL/GenBank/DDBJ databases">
        <authorList>
            <person name="Varghese N."/>
            <person name="Submissions S."/>
        </authorList>
    </citation>
    <scope>NUCLEOTIDE SEQUENCE [LARGE SCALE GENOMIC DNA]</scope>
    <source>
        <strain evidence="15">CIP 108523</strain>
    </source>
</reference>
<evidence type="ECO:0000256" key="5">
    <source>
        <dbReference type="ARBA" id="ARBA00022519"/>
    </source>
</evidence>
<dbReference type="InterPro" id="IPR051012">
    <property type="entry name" value="CellSynth/LPSAsmb/PSIAsmb"/>
</dbReference>
<evidence type="ECO:0000256" key="8">
    <source>
        <dbReference type="ARBA" id="ARBA00022803"/>
    </source>
</evidence>
<keyword evidence="6 12" id="KW-0812">Transmembrane</keyword>
<feature type="domain" description="HemY N-terminal" evidence="13">
    <location>
        <begin position="29"/>
        <end position="135"/>
    </location>
</feature>
<dbReference type="InterPro" id="IPR005254">
    <property type="entry name" value="Heme_biosyn_assoc_TPR_pro"/>
</dbReference>
<keyword evidence="5" id="KW-0997">Cell inner membrane</keyword>
<evidence type="ECO:0000313" key="15">
    <source>
        <dbReference type="Proteomes" id="UP000242915"/>
    </source>
</evidence>
<keyword evidence="8" id="KW-0802">TPR repeat</keyword>
<keyword evidence="4" id="KW-1003">Cell membrane</keyword>
<keyword evidence="10 12" id="KW-0472">Membrane</keyword>
<dbReference type="Pfam" id="PF07219">
    <property type="entry name" value="HemY_N"/>
    <property type="match status" value="1"/>
</dbReference>
<evidence type="ECO:0000256" key="11">
    <source>
        <dbReference type="ARBA" id="ARBA00023244"/>
    </source>
</evidence>
<dbReference type="RefSeq" id="WP_089360246.1">
    <property type="nucleotide sequence ID" value="NZ_FZOG01000003.1"/>
</dbReference>
<evidence type="ECO:0000259" key="13">
    <source>
        <dbReference type="Pfam" id="PF07219"/>
    </source>
</evidence>
<evidence type="ECO:0000256" key="6">
    <source>
        <dbReference type="ARBA" id="ARBA00022692"/>
    </source>
</evidence>
<comment type="subcellular location">
    <subcellularLocation>
        <location evidence="2">Cell inner membrane</location>
        <topology evidence="2">Multi-pass membrane protein</topology>
    </subcellularLocation>
</comment>
<proteinExistence type="predicted"/>
<accession>A0A239FZH4</accession>
<dbReference type="PANTHER" id="PTHR45586:SF1">
    <property type="entry name" value="LIPOPOLYSACCHARIDE ASSEMBLY PROTEIN B"/>
    <property type="match status" value="1"/>
</dbReference>
<evidence type="ECO:0000256" key="3">
    <source>
        <dbReference type="ARBA" id="ARBA00004744"/>
    </source>
</evidence>
<dbReference type="SMART" id="SM00028">
    <property type="entry name" value="TPR"/>
    <property type="match status" value="3"/>
</dbReference>
<dbReference type="GO" id="GO:0005886">
    <property type="term" value="C:plasma membrane"/>
    <property type="evidence" value="ECO:0007669"/>
    <property type="project" value="UniProtKB-SubCell"/>
</dbReference>
<evidence type="ECO:0000256" key="9">
    <source>
        <dbReference type="ARBA" id="ARBA00022989"/>
    </source>
</evidence>
<dbReference type="GO" id="GO:0042168">
    <property type="term" value="P:heme metabolic process"/>
    <property type="evidence" value="ECO:0007669"/>
    <property type="project" value="InterPro"/>
</dbReference>
<gene>
    <name evidence="14" type="ORF">SAMN05216255_2850</name>
</gene>
<evidence type="ECO:0000313" key="14">
    <source>
        <dbReference type="EMBL" id="SNS62311.1"/>
    </source>
</evidence>
<dbReference type="EMBL" id="FZOG01000003">
    <property type="protein sequence ID" value="SNS62311.1"/>
    <property type="molecule type" value="Genomic_DNA"/>
</dbReference>
<evidence type="ECO:0000256" key="4">
    <source>
        <dbReference type="ARBA" id="ARBA00022475"/>
    </source>
</evidence>
<keyword evidence="15" id="KW-1185">Reference proteome</keyword>
<dbReference type="InterPro" id="IPR019734">
    <property type="entry name" value="TPR_rpt"/>
</dbReference>
<comment type="function">
    <text evidence="1">Involved in a late step of protoheme IX synthesis.</text>
</comment>
<dbReference type="UniPathway" id="UPA00252"/>
<dbReference type="NCBIfam" id="TIGR00540">
    <property type="entry name" value="TPR_hemY_coli"/>
    <property type="match status" value="1"/>
</dbReference>
<protein>
    <submittedName>
        <fullName evidence="14">HemY protein</fullName>
    </submittedName>
</protein>
<evidence type="ECO:0000256" key="10">
    <source>
        <dbReference type="ARBA" id="ARBA00023136"/>
    </source>
</evidence>
<evidence type="ECO:0000256" key="12">
    <source>
        <dbReference type="SAM" id="Phobius"/>
    </source>
</evidence>